<dbReference type="OrthoDB" id="1714437at2759"/>
<dbReference type="Proteomes" id="UP000237105">
    <property type="component" value="Unassembled WGS sequence"/>
</dbReference>
<accession>A0A2P5ADC4</accession>
<protein>
    <submittedName>
        <fullName evidence="1">Uncharacterized protein</fullName>
    </submittedName>
</protein>
<comment type="caution">
    <text evidence="1">The sequence shown here is derived from an EMBL/GenBank/DDBJ whole genome shotgun (WGS) entry which is preliminary data.</text>
</comment>
<organism evidence="1 2">
    <name type="scientific">Parasponia andersonii</name>
    <name type="common">Sponia andersonii</name>
    <dbReference type="NCBI Taxonomy" id="3476"/>
    <lineage>
        <taxon>Eukaryota</taxon>
        <taxon>Viridiplantae</taxon>
        <taxon>Streptophyta</taxon>
        <taxon>Embryophyta</taxon>
        <taxon>Tracheophyta</taxon>
        <taxon>Spermatophyta</taxon>
        <taxon>Magnoliopsida</taxon>
        <taxon>eudicotyledons</taxon>
        <taxon>Gunneridae</taxon>
        <taxon>Pentapetalae</taxon>
        <taxon>rosids</taxon>
        <taxon>fabids</taxon>
        <taxon>Rosales</taxon>
        <taxon>Cannabaceae</taxon>
        <taxon>Parasponia</taxon>
    </lineage>
</organism>
<evidence type="ECO:0000313" key="2">
    <source>
        <dbReference type="Proteomes" id="UP000237105"/>
    </source>
</evidence>
<name>A0A2P5ADC4_PARAD</name>
<dbReference type="EMBL" id="JXTB01000653">
    <property type="protein sequence ID" value="PON34548.1"/>
    <property type="molecule type" value="Genomic_DNA"/>
</dbReference>
<dbReference type="AlphaFoldDB" id="A0A2P5ADC4"/>
<sequence>MLKGIRWRIGSGEKIRVFADPWLPRPNSFKIFSRLVASIPLVNGFLLVPGIWNNTTTKINLLQIDDDLIRSIPLSLVEREDDLIWRYDPSGAYTVRSGYKVLLNDRINSSVCKLSL</sequence>
<proteinExistence type="predicted"/>
<evidence type="ECO:0000313" key="1">
    <source>
        <dbReference type="EMBL" id="PON34548.1"/>
    </source>
</evidence>
<gene>
    <name evidence="1" type="ORF">PanWU01x14_343340</name>
</gene>
<keyword evidence="2" id="KW-1185">Reference proteome</keyword>
<reference evidence="2" key="1">
    <citation type="submission" date="2016-06" db="EMBL/GenBank/DDBJ databases">
        <title>Parallel loss of symbiosis genes in relatives of nitrogen-fixing non-legume Parasponia.</title>
        <authorList>
            <person name="Van Velzen R."/>
            <person name="Holmer R."/>
            <person name="Bu F."/>
            <person name="Rutten L."/>
            <person name="Van Zeijl A."/>
            <person name="Liu W."/>
            <person name="Santuari L."/>
            <person name="Cao Q."/>
            <person name="Sharma T."/>
            <person name="Shen D."/>
            <person name="Roswanjaya Y."/>
            <person name="Wardhani T."/>
            <person name="Kalhor M.S."/>
            <person name="Jansen J."/>
            <person name="Van den Hoogen J."/>
            <person name="Gungor B."/>
            <person name="Hartog M."/>
            <person name="Hontelez J."/>
            <person name="Verver J."/>
            <person name="Yang W.-C."/>
            <person name="Schijlen E."/>
            <person name="Repin R."/>
            <person name="Schilthuizen M."/>
            <person name="Schranz E."/>
            <person name="Heidstra R."/>
            <person name="Miyata K."/>
            <person name="Fedorova E."/>
            <person name="Kohlen W."/>
            <person name="Bisseling T."/>
            <person name="Smit S."/>
            <person name="Geurts R."/>
        </authorList>
    </citation>
    <scope>NUCLEOTIDE SEQUENCE [LARGE SCALE GENOMIC DNA]</scope>
    <source>
        <strain evidence="2">cv. WU1-14</strain>
    </source>
</reference>